<dbReference type="EMBL" id="CAJOBG010118700">
    <property type="protein sequence ID" value="CAF4769599.1"/>
    <property type="molecule type" value="Genomic_DNA"/>
</dbReference>
<evidence type="ECO:0000313" key="1">
    <source>
        <dbReference type="EMBL" id="CAF4769599.1"/>
    </source>
</evidence>
<sequence>MIVCRTLAELHEHLDASQLSKDLAGLIDFRLFEWIERRAVIREDFLLSIA</sequence>
<protein>
    <submittedName>
        <fullName evidence="1">Uncharacterized protein</fullName>
    </submittedName>
</protein>
<gene>
    <name evidence="1" type="ORF">OVN521_LOCUS50782</name>
</gene>
<name>A0A821MKG4_9BILA</name>
<evidence type="ECO:0000313" key="2">
    <source>
        <dbReference type="Proteomes" id="UP000663866"/>
    </source>
</evidence>
<comment type="caution">
    <text evidence="1">The sequence shown here is derived from an EMBL/GenBank/DDBJ whole genome shotgun (WGS) entry which is preliminary data.</text>
</comment>
<reference evidence="1" key="1">
    <citation type="submission" date="2021-02" db="EMBL/GenBank/DDBJ databases">
        <authorList>
            <person name="Nowell W R."/>
        </authorList>
    </citation>
    <scope>NUCLEOTIDE SEQUENCE</scope>
</reference>
<proteinExistence type="predicted"/>
<dbReference type="Proteomes" id="UP000663866">
    <property type="component" value="Unassembled WGS sequence"/>
</dbReference>
<keyword evidence="2" id="KW-1185">Reference proteome</keyword>
<dbReference type="AlphaFoldDB" id="A0A821MKG4"/>
<organism evidence="1 2">
    <name type="scientific">Rotaria magnacalcarata</name>
    <dbReference type="NCBI Taxonomy" id="392030"/>
    <lineage>
        <taxon>Eukaryota</taxon>
        <taxon>Metazoa</taxon>
        <taxon>Spiralia</taxon>
        <taxon>Gnathifera</taxon>
        <taxon>Rotifera</taxon>
        <taxon>Eurotatoria</taxon>
        <taxon>Bdelloidea</taxon>
        <taxon>Philodinida</taxon>
        <taxon>Philodinidae</taxon>
        <taxon>Rotaria</taxon>
    </lineage>
</organism>
<accession>A0A821MKG4</accession>